<evidence type="ECO:0000313" key="12">
    <source>
        <dbReference type="EMBL" id="KAK7077751.1"/>
    </source>
</evidence>
<name>A0AAN9A288_HALRR</name>
<evidence type="ECO:0000313" key="13">
    <source>
        <dbReference type="Proteomes" id="UP001381693"/>
    </source>
</evidence>
<evidence type="ECO:0000256" key="10">
    <source>
        <dbReference type="PIRSR" id="PIRSR601019-2"/>
    </source>
</evidence>
<feature type="binding site" evidence="10">
    <location>
        <position position="7"/>
    </location>
    <ligand>
        <name>Mg(2+)</name>
        <dbReference type="ChEBI" id="CHEBI:18420"/>
    </ligand>
</feature>
<feature type="binding site" evidence="9">
    <location>
        <begin position="133"/>
        <end position="139"/>
    </location>
    <ligand>
        <name>GTP</name>
        <dbReference type="ChEBI" id="CHEBI:37565"/>
    </ligand>
</feature>
<evidence type="ECO:0000256" key="3">
    <source>
        <dbReference type="ARBA" id="ARBA00011356"/>
    </source>
</evidence>
<evidence type="ECO:0000256" key="6">
    <source>
        <dbReference type="ARBA" id="ARBA00022842"/>
    </source>
</evidence>
<dbReference type="GO" id="GO:0046872">
    <property type="term" value="F:metal ion binding"/>
    <property type="evidence" value="ECO:0007669"/>
    <property type="project" value="UniProtKB-UniRule"/>
</dbReference>
<dbReference type="CDD" id="cd00066">
    <property type="entry name" value="G-alpha"/>
    <property type="match status" value="1"/>
</dbReference>
<evidence type="ECO:0000256" key="2">
    <source>
        <dbReference type="ARBA" id="ARBA00007172"/>
    </source>
</evidence>
<keyword evidence="4 10" id="KW-0479">Metal-binding</keyword>
<comment type="similarity">
    <text evidence="2 11">Belongs to the G-alpha family. G(s) subfamily.</text>
</comment>
<accession>A0AAN9A288</accession>
<keyword evidence="5 9" id="KW-0547">Nucleotide-binding</keyword>
<dbReference type="PRINTS" id="PR00318">
    <property type="entry name" value="GPROTEINA"/>
</dbReference>
<proteinExistence type="inferred from homology"/>
<dbReference type="Gene3D" id="1.10.400.10">
    <property type="entry name" value="GI Alpha 1, domain 2-like"/>
    <property type="match status" value="1"/>
</dbReference>
<dbReference type="GO" id="GO:0005834">
    <property type="term" value="C:heterotrimeric G-protein complex"/>
    <property type="evidence" value="ECO:0007669"/>
    <property type="project" value="UniProtKB-UniRule"/>
</dbReference>
<dbReference type="GO" id="GO:0007606">
    <property type="term" value="P:sensory perception of chemical stimulus"/>
    <property type="evidence" value="ECO:0007669"/>
    <property type="project" value="TreeGrafter"/>
</dbReference>
<reference evidence="12 13" key="1">
    <citation type="submission" date="2023-11" db="EMBL/GenBank/DDBJ databases">
        <title>Halocaridina rubra genome assembly.</title>
        <authorList>
            <person name="Smith C."/>
        </authorList>
    </citation>
    <scope>NUCLEOTIDE SEQUENCE [LARGE SCALE GENOMIC DNA]</scope>
    <source>
        <strain evidence="12">EP-1</strain>
        <tissue evidence="12">Whole</tissue>
    </source>
</reference>
<feature type="non-terminal residue" evidence="12">
    <location>
        <position position="1"/>
    </location>
</feature>
<organism evidence="12 13">
    <name type="scientific">Halocaridina rubra</name>
    <name type="common">Hawaiian red shrimp</name>
    <dbReference type="NCBI Taxonomy" id="373956"/>
    <lineage>
        <taxon>Eukaryota</taxon>
        <taxon>Metazoa</taxon>
        <taxon>Ecdysozoa</taxon>
        <taxon>Arthropoda</taxon>
        <taxon>Crustacea</taxon>
        <taxon>Multicrustacea</taxon>
        <taxon>Malacostraca</taxon>
        <taxon>Eumalacostraca</taxon>
        <taxon>Eucarida</taxon>
        <taxon>Decapoda</taxon>
        <taxon>Pleocyemata</taxon>
        <taxon>Caridea</taxon>
        <taxon>Atyoidea</taxon>
        <taxon>Atyidae</taxon>
        <taxon>Halocaridina</taxon>
    </lineage>
</organism>
<dbReference type="GO" id="GO:0005525">
    <property type="term" value="F:GTP binding"/>
    <property type="evidence" value="ECO:0007669"/>
    <property type="project" value="UniProtKB-UniRule"/>
</dbReference>
<dbReference type="Gene3D" id="3.40.50.300">
    <property type="entry name" value="P-loop containing nucleotide triphosphate hydrolases"/>
    <property type="match status" value="1"/>
</dbReference>
<gene>
    <name evidence="12" type="ORF">SK128_026073</name>
</gene>
<dbReference type="Proteomes" id="UP001381693">
    <property type="component" value="Unassembled WGS sequence"/>
</dbReference>
<evidence type="ECO:0000256" key="1">
    <source>
        <dbReference type="ARBA" id="ARBA00003069"/>
    </source>
</evidence>
<dbReference type="InterPro" id="IPR001019">
    <property type="entry name" value="Gprotein_alpha_su"/>
</dbReference>
<protein>
    <recommendedName>
        <fullName evidence="11">Guanine nucleotide-binding protein G(s) subunit alpha</fullName>
    </recommendedName>
    <alternativeName>
        <fullName evidence="11">Adenylate cyclase-stimulating G alpha protein</fullName>
    </alternativeName>
</protein>
<keyword evidence="6 10" id="KW-0460">Magnesium</keyword>
<dbReference type="SMART" id="SM00275">
    <property type="entry name" value="G_alpha"/>
    <property type="match status" value="1"/>
</dbReference>
<dbReference type="PANTHER" id="PTHR10218">
    <property type="entry name" value="GTP-BINDING PROTEIN ALPHA SUBUNIT"/>
    <property type="match status" value="1"/>
</dbReference>
<dbReference type="GO" id="GO:0001664">
    <property type="term" value="F:G protein-coupled receptor binding"/>
    <property type="evidence" value="ECO:0007669"/>
    <property type="project" value="TreeGrafter"/>
</dbReference>
<dbReference type="FunFam" id="3.40.50.300:FF:006178">
    <property type="entry name" value="Guanine nucleotide-binding protein G(s) subunit alpha isoforms short"/>
    <property type="match status" value="1"/>
</dbReference>
<keyword evidence="11" id="KW-0472">Membrane</keyword>
<dbReference type="Pfam" id="PF00503">
    <property type="entry name" value="G-alpha"/>
    <property type="match status" value="1"/>
</dbReference>
<evidence type="ECO:0000256" key="7">
    <source>
        <dbReference type="ARBA" id="ARBA00023134"/>
    </source>
</evidence>
<comment type="subunit">
    <text evidence="3 11">G proteins are composed of 3 units; alpha, beta and gamma. The alpha chain contains the guanine nucleotide binding site.</text>
</comment>
<comment type="caution">
    <text evidence="12">The sequence shown here is derived from an EMBL/GenBank/DDBJ whole genome shotgun (WGS) entry which is preliminary data.</text>
</comment>
<feature type="binding site" evidence="9">
    <location>
        <position position="325"/>
    </location>
    <ligand>
        <name>GTP</name>
        <dbReference type="ChEBI" id="CHEBI:37565"/>
    </ligand>
</feature>
<keyword evidence="11" id="KW-1003">Cell membrane</keyword>
<evidence type="ECO:0000256" key="8">
    <source>
        <dbReference type="ARBA" id="ARBA00023224"/>
    </source>
</evidence>
<feature type="binding site" evidence="9">
    <location>
        <begin position="166"/>
        <end position="170"/>
    </location>
    <ligand>
        <name>GTP</name>
        <dbReference type="ChEBI" id="CHEBI:37565"/>
    </ligand>
</feature>
<dbReference type="PANTHER" id="PTHR10218:SF367">
    <property type="entry name" value="GUANINE NUCLEOTIDE-BINDING PROTEIN G(F) SUBUNIT ALPHA"/>
    <property type="match status" value="1"/>
</dbReference>
<dbReference type="GO" id="GO:0031683">
    <property type="term" value="F:G-protein beta/gamma-subunit complex binding"/>
    <property type="evidence" value="ECO:0007669"/>
    <property type="project" value="UniProtKB-UniRule"/>
</dbReference>
<evidence type="ECO:0000256" key="4">
    <source>
        <dbReference type="ARBA" id="ARBA00022723"/>
    </source>
</evidence>
<dbReference type="GO" id="GO:0007191">
    <property type="term" value="P:adenylate cyclase-activating dopamine receptor signaling pathway"/>
    <property type="evidence" value="ECO:0007669"/>
    <property type="project" value="TreeGrafter"/>
</dbReference>
<dbReference type="EMBL" id="JAXCGZ010008316">
    <property type="protein sequence ID" value="KAK7077751.1"/>
    <property type="molecule type" value="Genomic_DNA"/>
</dbReference>
<evidence type="ECO:0000256" key="5">
    <source>
        <dbReference type="ARBA" id="ARBA00022741"/>
    </source>
</evidence>
<dbReference type="InterPro" id="IPR011025">
    <property type="entry name" value="GproteinA_insert"/>
</dbReference>
<dbReference type="PRINTS" id="PR00443">
    <property type="entry name" value="GPROTEINAS"/>
</dbReference>
<dbReference type="PROSITE" id="PS51882">
    <property type="entry name" value="G_ALPHA"/>
    <property type="match status" value="1"/>
</dbReference>
<dbReference type="GO" id="GO:0003924">
    <property type="term" value="F:GTPase activity"/>
    <property type="evidence" value="ECO:0007669"/>
    <property type="project" value="UniProtKB-UniRule"/>
</dbReference>
<evidence type="ECO:0000256" key="11">
    <source>
        <dbReference type="RuleBase" id="RU369121"/>
    </source>
</evidence>
<dbReference type="GO" id="GO:0005737">
    <property type="term" value="C:cytoplasm"/>
    <property type="evidence" value="ECO:0007669"/>
    <property type="project" value="TreeGrafter"/>
</dbReference>
<dbReference type="SUPFAM" id="SSF52540">
    <property type="entry name" value="P-loop containing nucleoside triphosphate hydrolases"/>
    <property type="match status" value="1"/>
</dbReference>
<feature type="binding site" evidence="9">
    <location>
        <begin position="235"/>
        <end position="238"/>
    </location>
    <ligand>
        <name>GTP</name>
        <dbReference type="ChEBI" id="CHEBI:37565"/>
    </ligand>
</feature>
<keyword evidence="8 11" id="KW-0807">Transducer</keyword>
<dbReference type="InterPro" id="IPR027417">
    <property type="entry name" value="P-loop_NTPase"/>
</dbReference>
<evidence type="ECO:0000256" key="9">
    <source>
        <dbReference type="PIRSR" id="PIRSR601019-1"/>
    </source>
</evidence>
<dbReference type="SUPFAM" id="SSF47895">
    <property type="entry name" value="Transducin (alpha subunit), insertion domain"/>
    <property type="match status" value="1"/>
</dbReference>
<keyword evidence="13" id="KW-1185">Reference proteome</keyword>
<comment type="function">
    <text evidence="11">Guanine nucleotide-binding proteins (G proteins) function as transducers in numerous signaling pathways controlled by G protein-coupled receptors (GPCRs).</text>
</comment>
<sequence>PGESGKTTIIKQMKILHIDGFSPEEKKERGEDIRNNILDSMTTLIVNMERLNIKVGLPENQESIEYIKTVNREGFTFPEEFYTHVEKLWRDRGIQQTYTRQNEFQLIDCAKYFLDQLDVVKQPEYEPSVQDILHSRRRTTDIQKIEFTVNDKKTYGGGPVTFWMFDVGGQRGERKKWIQVFDGINAVLFLVSSSCFDLVIEEDQETNRLQEAITIFKSVWASRFLKDSGFIIFLNKQDILKDKIVNQGKSIGDYFPEYSNYKLAKKDMESNEDEEYLRTRSFIRDKFMSIASKQVIREGKKVTPGLPALPDDKNKGACFPHFITATDTDKVKLVFDDVQCMIILWNLQTMGAAY</sequence>
<comment type="function">
    <text evidence="1">Guanine nucleotide-binding proteins (G proteins) are involved as modulators or transducers in various transmembrane signaling systems.</text>
</comment>
<feature type="binding site" evidence="10">
    <location>
        <position position="139"/>
    </location>
    <ligand>
        <name>Mg(2+)</name>
        <dbReference type="ChEBI" id="CHEBI:18420"/>
    </ligand>
</feature>
<dbReference type="InterPro" id="IPR000367">
    <property type="entry name" value="Gprotein_alpha_S"/>
</dbReference>
<comment type="subcellular location">
    <subcellularLocation>
        <location evidence="11">Cell membrane</location>
    </subcellularLocation>
</comment>
<dbReference type="FunFam" id="1.10.400.10:FF:000010">
    <property type="entry name" value="Guanine nucleotide-binding protein alpha-13 subunit"/>
    <property type="match status" value="1"/>
</dbReference>
<dbReference type="AlphaFoldDB" id="A0AAN9A288"/>
<keyword evidence="7 9" id="KW-0342">GTP-binding</keyword>
<feature type="binding site" evidence="9">
    <location>
        <begin position="3"/>
        <end position="8"/>
    </location>
    <ligand>
        <name>GTP</name>
        <dbReference type="ChEBI" id="CHEBI:37565"/>
    </ligand>
</feature>